<reference evidence="2 3" key="1">
    <citation type="submission" date="2021-06" db="EMBL/GenBank/DDBJ databases">
        <authorList>
            <person name="Palmer J.M."/>
        </authorList>
    </citation>
    <scope>NUCLEOTIDE SEQUENCE [LARGE SCALE GENOMIC DNA]</scope>
    <source>
        <strain evidence="2 3">MEX-2019</strain>
        <tissue evidence="2">Muscle</tissue>
    </source>
</reference>
<comment type="caution">
    <text evidence="2">The sequence shown here is derived from an EMBL/GenBank/DDBJ whole genome shotgun (WGS) entry which is preliminary data.</text>
</comment>
<evidence type="ECO:0000313" key="2">
    <source>
        <dbReference type="EMBL" id="KAK5605611.1"/>
    </source>
</evidence>
<keyword evidence="3" id="KW-1185">Reference proteome</keyword>
<evidence type="ECO:0000313" key="3">
    <source>
        <dbReference type="Proteomes" id="UP001311232"/>
    </source>
</evidence>
<protein>
    <submittedName>
        <fullName evidence="2">Uncharacterized protein</fullName>
    </submittedName>
</protein>
<feature type="compositionally biased region" description="Polar residues" evidence="1">
    <location>
        <begin position="29"/>
        <end position="42"/>
    </location>
</feature>
<dbReference type="EMBL" id="JAHHUM010002200">
    <property type="protein sequence ID" value="KAK5605611.1"/>
    <property type="molecule type" value="Genomic_DNA"/>
</dbReference>
<gene>
    <name evidence="2" type="ORF">CRENBAI_009364</name>
</gene>
<name>A0AAV9R733_9TELE</name>
<feature type="region of interest" description="Disordered" evidence="1">
    <location>
        <begin position="1"/>
        <end position="89"/>
    </location>
</feature>
<organism evidence="2 3">
    <name type="scientific">Crenichthys baileyi</name>
    <name type="common">White River springfish</name>
    <dbReference type="NCBI Taxonomy" id="28760"/>
    <lineage>
        <taxon>Eukaryota</taxon>
        <taxon>Metazoa</taxon>
        <taxon>Chordata</taxon>
        <taxon>Craniata</taxon>
        <taxon>Vertebrata</taxon>
        <taxon>Euteleostomi</taxon>
        <taxon>Actinopterygii</taxon>
        <taxon>Neopterygii</taxon>
        <taxon>Teleostei</taxon>
        <taxon>Neoteleostei</taxon>
        <taxon>Acanthomorphata</taxon>
        <taxon>Ovalentaria</taxon>
        <taxon>Atherinomorphae</taxon>
        <taxon>Cyprinodontiformes</taxon>
        <taxon>Goodeidae</taxon>
        <taxon>Crenichthys</taxon>
    </lineage>
</organism>
<proteinExistence type="predicted"/>
<evidence type="ECO:0000256" key="1">
    <source>
        <dbReference type="SAM" id="MobiDB-lite"/>
    </source>
</evidence>
<dbReference type="Proteomes" id="UP001311232">
    <property type="component" value="Unassembled WGS sequence"/>
</dbReference>
<accession>A0AAV9R733</accession>
<dbReference type="AlphaFoldDB" id="A0AAV9R733"/>
<sequence>MSDNSTPETTPDDSTPETKPDDSTPEMTADSTPDTMSDSTPDMTPDSAMPDDATSHDIMPGSKPDARPKSPRVPPGPRPPRFRQSFGSPASLLHGFIWPRRRPPDTLLRGFLWPRRRLPDTSLRGLT</sequence>